<sequence length="82" mass="9441">MIKTCQIPIHDCHISHFSTVLTPLFCGEPYYIHFSHGNERHNIQPQSHSRGNDRQTSSGKNSLNNLNTPSVHMPIYVTYFPF</sequence>
<protein>
    <submittedName>
        <fullName evidence="2">Putative ovule protein</fullName>
    </submittedName>
</protein>
<accession>A0A0V0HKJ7</accession>
<feature type="region of interest" description="Disordered" evidence="1">
    <location>
        <begin position="41"/>
        <end position="69"/>
    </location>
</feature>
<organism evidence="2">
    <name type="scientific">Solanum chacoense</name>
    <name type="common">Chaco potato</name>
    <dbReference type="NCBI Taxonomy" id="4108"/>
    <lineage>
        <taxon>Eukaryota</taxon>
        <taxon>Viridiplantae</taxon>
        <taxon>Streptophyta</taxon>
        <taxon>Embryophyta</taxon>
        <taxon>Tracheophyta</taxon>
        <taxon>Spermatophyta</taxon>
        <taxon>Magnoliopsida</taxon>
        <taxon>eudicotyledons</taxon>
        <taxon>Gunneridae</taxon>
        <taxon>Pentapetalae</taxon>
        <taxon>asterids</taxon>
        <taxon>lamiids</taxon>
        <taxon>Solanales</taxon>
        <taxon>Solanaceae</taxon>
        <taxon>Solanoideae</taxon>
        <taxon>Solaneae</taxon>
        <taxon>Solanum</taxon>
    </lineage>
</organism>
<dbReference type="EMBL" id="GEDG01019434">
    <property type="protein sequence ID" value="JAP19947.1"/>
    <property type="molecule type" value="Transcribed_RNA"/>
</dbReference>
<feature type="compositionally biased region" description="Polar residues" evidence="1">
    <location>
        <begin position="43"/>
        <end position="69"/>
    </location>
</feature>
<name>A0A0V0HKJ7_SOLCH</name>
<evidence type="ECO:0000256" key="1">
    <source>
        <dbReference type="SAM" id="MobiDB-lite"/>
    </source>
</evidence>
<dbReference type="AlphaFoldDB" id="A0A0V0HKJ7"/>
<proteinExistence type="predicted"/>
<evidence type="ECO:0000313" key="2">
    <source>
        <dbReference type="EMBL" id="JAP19947.1"/>
    </source>
</evidence>
<reference evidence="2" key="1">
    <citation type="submission" date="2015-12" db="EMBL/GenBank/DDBJ databases">
        <title>Gene expression during late stages of embryo sac development: a critical building block for successful pollen-pistil interactions.</title>
        <authorList>
            <person name="Liu Y."/>
            <person name="Joly V."/>
            <person name="Sabar M."/>
            <person name="Matton D.P."/>
        </authorList>
    </citation>
    <scope>NUCLEOTIDE SEQUENCE</scope>
</reference>